<comment type="caution">
    <text evidence="1">The sequence shown here is derived from an EMBL/GenBank/DDBJ whole genome shotgun (WGS) entry which is preliminary data.</text>
</comment>
<evidence type="ECO:0008006" key="3">
    <source>
        <dbReference type="Google" id="ProtNLM"/>
    </source>
</evidence>
<evidence type="ECO:0000313" key="2">
    <source>
        <dbReference type="Proteomes" id="UP000035760"/>
    </source>
</evidence>
<dbReference type="SUPFAM" id="SSF101327">
    <property type="entry name" value="YgfB-like"/>
    <property type="match status" value="1"/>
</dbReference>
<dbReference type="InterPro" id="IPR036255">
    <property type="entry name" value="YgfB-like_sf"/>
</dbReference>
<evidence type="ECO:0000313" key="1">
    <source>
        <dbReference type="EMBL" id="CDI03447.1"/>
    </source>
</evidence>
<protein>
    <recommendedName>
        <fullName evidence="3">YecA family protein</fullName>
    </recommendedName>
</protein>
<dbReference type="EMBL" id="CBTJ020000057">
    <property type="protein sequence ID" value="CDI03447.1"/>
    <property type="molecule type" value="Genomic_DNA"/>
</dbReference>
<dbReference type="AlphaFoldDB" id="W6M6Y2"/>
<dbReference type="Gene3D" id="3.10.450.50">
    <property type="match status" value="1"/>
</dbReference>
<gene>
    <name evidence="1" type="ORF">BN873_490056</name>
</gene>
<dbReference type="PANTHER" id="PTHR33747">
    <property type="entry name" value="UPF0225 PROTEIN SCO1677"/>
    <property type="match status" value="1"/>
</dbReference>
<sequence>MRHRQTHQPLSDHELNQLGDFLEGIGSCAMNLEMLDGFFAALICGPDPVPPSECLPEILGEDYAFDNLDQADEILGLILRHWNTIASALSHTLKKDDVYLPLLLEDEQGVVYGNDWADGFLQGVQLRSESWRELLTDDAVDGPLLPMLILAHEHDPDPDLRPPAIAAEDREVLLQVMVAALTMIYRRFAPHRRAAAQAALPRKNPKIGRNDPCPCGSGRKYKHCCAATPSTPH</sequence>
<dbReference type="Gene3D" id="1.20.120.740">
    <property type="entry name" value="YgfB uncharacterised protein family UPF0149, PF03695"/>
    <property type="match status" value="1"/>
</dbReference>
<dbReference type="InterPro" id="IPR011978">
    <property type="entry name" value="YgfB-like"/>
</dbReference>
<reference evidence="1" key="1">
    <citation type="submission" date="2013-07" db="EMBL/GenBank/DDBJ databases">
        <authorList>
            <person name="McIlroy S."/>
        </authorList>
    </citation>
    <scope>NUCLEOTIDE SEQUENCE [LARGE SCALE GENOMIC DNA]</scope>
    <source>
        <strain evidence="1">Run_A_D11</strain>
    </source>
</reference>
<accession>W6M6Y2</accession>
<dbReference type="InterPro" id="IPR004027">
    <property type="entry name" value="SEC_C_motif"/>
</dbReference>
<dbReference type="OrthoDB" id="570299at2"/>
<dbReference type="SUPFAM" id="SSF103642">
    <property type="entry name" value="Sec-C motif"/>
    <property type="match status" value="1"/>
</dbReference>
<organism evidence="1 2">
    <name type="scientific">Candidatus Competibacter denitrificans Run_A_D11</name>
    <dbReference type="NCBI Taxonomy" id="1400863"/>
    <lineage>
        <taxon>Bacteria</taxon>
        <taxon>Pseudomonadati</taxon>
        <taxon>Pseudomonadota</taxon>
        <taxon>Gammaproteobacteria</taxon>
        <taxon>Candidatus Competibacteraceae</taxon>
        <taxon>Candidatus Competibacter</taxon>
    </lineage>
</organism>
<reference evidence="1" key="2">
    <citation type="submission" date="2014-03" db="EMBL/GenBank/DDBJ databases">
        <title>Candidatus Competibacter-lineage genomes retrieved from metagenomes reveal functional metabolic diversity.</title>
        <authorList>
            <person name="McIlroy S.J."/>
            <person name="Albertsen M."/>
            <person name="Andresen E.K."/>
            <person name="Saunders A.M."/>
            <person name="Kristiansen R."/>
            <person name="Stokholm-Bjerregaard M."/>
            <person name="Nielsen K.L."/>
            <person name="Nielsen P.H."/>
        </authorList>
    </citation>
    <scope>NUCLEOTIDE SEQUENCE</scope>
    <source>
        <strain evidence="1">Run_A_D11</strain>
    </source>
</reference>
<dbReference type="Pfam" id="PF02810">
    <property type="entry name" value="SEC-C"/>
    <property type="match status" value="1"/>
</dbReference>
<name>W6M6Y2_9GAMM</name>
<dbReference type="PANTHER" id="PTHR33747:SF1">
    <property type="entry name" value="ADENYLATE CYCLASE-ASSOCIATED CAP C-TERMINAL DOMAIN-CONTAINING PROTEIN"/>
    <property type="match status" value="1"/>
</dbReference>
<dbReference type="Proteomes" id="UP000035760">
    <property type="component" value="Unassembled WGS sequence"/>
</dbReference>
<dbReference type="Pfam" id="PF03695">
    <property type="entry name" value="UPF0149"/>
    <property type="match status" value="1"/>
</dbReference>
<dbReference type="STRING" id="1400863.BN873_490056"/>
<keyword evidence="2" id="KW-1185">Reference proteome</keyword>
<dbReference type="RefSeq" id="WP_048674177.1">
    <property type="nucleotide sequence ID" value="NZ_CBTJ020000057.1"/>
</dbReference>
<proteinExistence type="predicted"/>
<dbReference type="NCBIfam" id="TIGR02292">
    <property type="entry name" value="ygfB_yecA"/>
    <property type="match status" value="1"/>
</dbReference>